<evidence type="ECO:0000313" key="2">
    <source>
        <dbReference type="Proteomes" id="UP001064048"/>
    </source>
</evidence>
<protein>
    <submittedName>
        <fullName evidence="1">Uncharacterized protein</fullName>
    </submittedName>
</protein>
<dbReference type="Proteomes" id="UP001064048">
    <property type="component" value="Chromosome 8"/>
</dbReference>
<keyword evidence="2" id="KW-1185">Reference proteome</keyword>
<gene>
    <name evidence="1" type="ORF">MSG28_004902</name>
</gene>
<evidence type="ECO:0000313" key="1">
    <source>
        <dbReference type="EMBL" id="KAI8425895.1"/>
    </source>
</evidence>
<dbReference type="EMBL" id="CM046108">
    <property type="protein sequence ID" value="KAI8425895.1"/>
    <property type="molecule type" value="Genomic_DNA"/>
</dbReference>
<organism evidence="1 2">
    <name type="scientific">Choristoneura fumiferana</name>
    <name type="common">Spruce budworm moth</name>
    <name type="synonym">Archips fumiferana</name>
    <dbReference type="NCBI Taxonomy" id="7141"/>
    <lineage>
        <taxon>Eukaryota</taxon>
        <taxon>Metazoa</taxon>
        <taxon>Ecdysozoa</taxon>
        <taxon>Arthropoda</taxon>
        <taxon>Hexapoda</taxon>
        <taxon>Insecta</taxon>
        <taxon>Pterygota</taxon>
        <taxon>Neoptera</taxon>
        <taxon>Endopterygota</taxon>
        <taxon>Lepidoptera</taxon>
        <taxon>Glossata</taxon>
        <taxon>Ditrysia</taxon>
        <taxon>Tortricoidea</taxon>
        <taxon>Tortricidae</taxon>
        <taxon>Tortricinae</taxon>
        <taxon>Choristoneura</taxon>
    </lineage>
</organism>
<comment type="caution">
    <text evidence="1">The sequence shown here is derived from an EMBL/GenBank/DDBJ whole genome shotgun (WGS) entry which is preliminary data.</text>
</comment>
<proteinExistence type="predicted"/>
<reference evidence="1 2" key="1">
    <citation type="journal article" date="2022" name="Genome Biol. Evol.">
        <title>The Spruce Budworm Genome: Reconstructing the Evolutionary History of Antifreeze Proteins.</title>
        <authorList>
            <person name="Beliveau C."/>
            <person name="Gagne P."/>
            <person name="Picq S."/>
            <person name="Vernygora O."/>
            <person name="Keeling C.I."/>
            <person name="Pinkney K."/>
            <person name="Doucet D."/>
            <person name="Wen F."/>
            <person name="Johnston J.S."/>
            <person name="Maaroufi H."/>
            <person name="Boyle B."/>
            <person name="Laroche J."/>
            <person name="Dewar K."/>
            <person name="Juretic N."/>
            <person name="Blackburn G."/>
            <person name="Nisole A."/>
            <person name="Brunet B."/>
            <person name="Brandao M."/>
            <person name="Lumley L."/>
            <person name="Duan J."/>
            <person name="Quan G."/>
            <person name="Lucarotti C.J."/>
            <person name="Roe A.D."/>
            <person name="Sperling F.A.H."/>
            <person name="Levesque R.C."/>
            <person name="Cusson M."/>
        </authorList>
    </citation>
    <scope>NUCLEOTIDE SEQUENCE [LARGE SCALE GENOMIC DNA]</scope>
    <source>
        <strain evidence="1">Glfc:IPQL:Cfum</strain>
    </source>
</reference>
<sequence>MAKSSLSYPDSLNLTNTCRRRELIPSNAREVEQTSPGPRCEVICWRNAPPHTEPAPAAHTAVHPQRAGRAHVRSDRSFNPNFTLFQMFETAKLRVHSVKCATTAGAGLEQQCAATRVTSDNNS</sequence>
<accession>A0ACC0JP98</accession>
<name>A0ACC0JP98_CHOFU</name>